<name>A3IR21_9CHRO</name>
<feature type="domain" description="HepT-like" evidence="1">
    <location>
        <begin position="1"/>
        <end position="92"/>
    </location>
</feature>
<dbReference type="Proteomes" id="UP000003781">
    <property type="component" value="Unassembled WGS sequence"/>
</dbReference>
<organism evidence="2 3">
    <name type="scientific">Crocosphaera chwakensis CCY0110</name>
    <dbReference type="NCBI Taxonomy" id="391612"/>
    <lineage>
        <taxon>Bacteria</taxon>
        <taxon>Bacillati</taxon>
        <taxon>Cyanobacteriota</taxon>
        <taxon>Cyanophyceae</taxon>
        <taxon>Oscillatoriophycideae</taxon>
        <taxon>Chroococcales</taxon>
        <taxon>Aphanothecaceae</taxon>
        <taxon>Crocosphaera</taxon>
        <taxon>Crocosphaera chwakensis</taxon>
    </lineage>
</organism>
<comment type="caution">
    <text evidence="2">The sequence shown here is derived from an EMBL/GenBank/DDBJ whole genome shotgun (WGS) entry which is preliminary data.</text>
</comment>
<dbReference type="EMBL" id="AAXW01000017">
    <property type="protein sequence ID" value="EAZ91011.1"/>
    <property type="molecule type" value="Genomic_DNA"/>
</dbReference>
<dbReference type="AlphaFoldDB" id="A3IR21"/>
<reference evidence="2 3" key="1">
    <citation type="submission" date="2007-03" db="EMBL/GenBank/DDBJ databases">
        <authorList>
            <person name="Stal L."/>
            <person name="Ferriera S."/>
            <person name="Johnson J."/>
            <person name="Kravitz S."/>
            <person name="Beeson K."/>
            <person name="Sutton G."/>
            <person name="Rogers Y.-H."/>
            <person name="Friedman R."/>
            <person name="Frazier M."/>
            <person name="Venter J.C."/>
        </authorList>
    </citation>
    <scope>NUCLEOTIDE SEQUENCE [LARGE SCALE GENOMIC DNA]</scope>
    <source>
        <strain evidence="2 3">CCY0110</strain>
    </source>
</reference>
<proteinExistence type="predicted"/>
<dbReference type="InterPro" id="IPR048769">
    <property type="entry name" value="HepT-like_dom"/>
</dbReference>
<sequence>MTQIATTVDQTIPSGKNWHRELLNQMGDKIDNLRPQIFSKITIEQLDEYRRFRHVVRNIYGFEFEITRVEPLINSLDKCFTNVKNELLDFVQILKAITEK</sequence>
<evidence type="ECO:0000313" key="2">
    <source>
        <dbReference type="EMBL" id="EAZ91011.1"/>
    </source>
</evidence>
<accession>A3IR21</accession>
<protein>
    <recommendedName>
        <fullName evidence="1">HepT-like domain-containing protein</fullName>
    </recommendedName>
</protein>
<dbReference type="OrthoDB" id="9792853at2"/>
<evidence type="ECO:0000313" key="3">
    <source>
        <dbReference type="Proteomes" id="UP000003781"/>
    </source>
</evidence>
<evidence type="ECO:0000259" key="1">
    <source>
        <dbReference type="Pfam" id="PF20797"/>
    </source>
</evidence>
<dbReference type="eggNOG" id="COG1669">
    <property type="taxonomic scope" value="Bacteria"/>
</dbReference>
<gene>
    <name evidence="2" type="ORF">CY0110_27405</name>
</gene>
<dbReference type="Pfam" id="PF20797">
    <property type="entry name" value="HepT-like_2"/>
    <property type="match status" value="1"/>
</dbReference>
<keyword evidence="3" id="KW-1185">Reference proteome</keyword>